<dbReference type="EMBL" id="LQYI01000045">
    <property type="protein sequence ID" value="KYC69730.1"/>
    <property type="molecule type" value="Genomic_DNA"/>
</dbReference>
<dbReference type="Proteomes" id="UP000075304">
    <property type="component" value="Unassembled WGS sequence"/>
</dbReference>
<dbReference type="Proteomes" id="UP000075288">
    <property type="component" value="Unassembled WGS sequence"/>
</dbReference>
<sequence length="40" mass="4344">MNSRGSTPVDAEFPHPLSMKKLRTAVSPGSLPGFHRPRLA</sequence>
<evidence type="ECO:0000256" key="1">
    <source>
        <dbReference type="SAM" id="MobiDB-lite"/>
    </source>
</evidence>
<accession>A0A150K7T1</accession>
<evidence type="ECO:0000313" key="2">
    <source>
        <dbReference type="EMBL" id="KYC65630.1"/>
    </source>
</evidence>
<reference evidence="4 5" key="1">
    <citation type="submission" date="2016-01" db="EMBL/GenBank/DDBJ databases">
        <title>Genome Sequences of Twelve Sporeforming Bacillus Species Isolated from Foods.</title>
        <authorList>
            <person name="Berendsen E.M."/>
            <person name="Wells-Bennik M.H."/>
            <person name="Krawcyk A.O."/>
            <person name="De Jong A."/>
            <person name="Holsappel S."/>
            <person name="Eijlander R.T."/>
            <person name="Kuipers O.P."/>
        </authorList>
    </citation>
    <scope>NUCLEOTIDE SEQUENCE [LARGE SCALE GENOMIC DNA]</scope>
    <source>
        <strain evidence="2 4">B4098</strain>
        <strain evidence="3 5">B4099</strain>
    </source>
</reference>
<feature type="region of interest" description="Disordered" evidence="1">
    <location>
        <begin position="21"/>
        <end position="40"/>
    </location>
</feature>
<evidence type="ECO:0000313" key="4">
    <source>
        <dbReference type="Proteomes" id="UP000075288"/>
    </source>
</evidence>
<protein>
    <submittedName>
        <fullName evidence="2">Uncharacterized protein</fullName>
    </submittedName>
</protein>
<dbReference type="EMBL" id="LQYG01000014">
    <property type="protein sequence ID" value="KYC65630.1"/>
    <property type="molecule type" value="Genomic_DNA"/>
</dbReference>
<gene>
    <name evidence="2" type="ORF">B4098_0912</name>
    <name evidence="3" type="ORF">B4099_1074</name>
</gene>
<evidence type="ECO:0000313" key="5">
    <source>
        <dbReference type="Proteomes" id="UP000075304"/>
    </source>
</evidence>
<evidence type="ECO:0000313" key="3">
    <source>
        <dbReference type="EMBL" id="KYC69730.1"/>
    </source>
</evidence>
<name>A0A150K7T1_HEYCO</name>
<organism evidence="2 4">
    <name type="scientific">Heyndrickxia coagulans</name>
    <name type="common">Weizmannia coagulans</name>
    <dbReference type="NCBI Taxonomy" id="1398"/>
    <lineage>
        <taxon>Bacteria</taxon>
        <taxon>Bacillati</taxon>
        <taxon>Bacillota</taxon>
        <taxon>Bacilli</taxon>
        <taxon>Bacillales</taxon>
        <taxon>Bacillaceae</taxon>
        <taxon>Heyndrickxia</taxon>
    </lineage>
</organism>
<proteinExistence type="predicted"/>
<comment type="caution">
    <text evidence="2">The sequence shown here is derived from an EMBL/GenBank/DDBJ whole genome shotgun (WGS) entry which is preliminary data.</text>
</comment>
<dbReference type="PATRIC" id="fig|1398.25.peg.2781"/>
<dbReference type="AlphaFoldDB" id="A0A150K7T1"/>